<feature type="compositionally biased region" description="Low complexity" evidence="1">
    <location>
        <begin position="112"/>
        <end position="137"/>
    </location>
</feature>
<protein>
    <recommendedName>
        <fullName evidence="2">N-acetyltransferase domain-containing protein</fullName>
    </recommendedName>
</protein>
<feature type="region of interest" description="Disordered" evidence="1">
    <location>
        <begin position="108"/>
        <end position="153"/>
    </location>
</feature>
<keyword evidence="4" id="KW-1185">Reference proteome</keyword>
<dbReference type="EMBL" id="KN847339">
    <property type="protein sequence ID" value="KIW39464.1"/>
    <property type="molecule type" value="Genomic_DNA"/>
</dbReference>
<dbReference type="Gene3D" id="3.40.630.30">
    <property type="match status" value="1"/>
</dbReference>
<evidence type="ECO:0000313" key="3">
    <source>
        <dbReference type="EMBL" id="KIW39464.1"/>
    </source>
</evidence>
<feature type="domain" description="N-acetyltransferase" evidence="2">
    <location>
        <begin position="155"/>
        <end position="248"/>
    </location>
</feature>
<dbReference type="InterPro" id="IPR000182">
    <property type="entry name" value="GNAT_dom"/>
</dbReference>
<gene>
    <name evidence="3" type="ORF">PV06_08075</name>
</gene>
<dbReference type="OrthoDB" id="10039976at2759"/>
<evidence type="ECO:0000259" key="2">
    <source>
        <dbReference type="PROSITE" id="PS51186"/>
    </source>
</evidence>
<sequence length="248" mass="27757">MSGTITTTPHNAQHCKTWTRDGFLISTDPFLIHIPTLQKAFDSDDMYWARSMPEPEMRTMLDHSFCFGLYSPTPSPPPAPGTADAMDSSMILPPDPSTTLHEIAEGVHRRQQQQQKKNKQGTTTIQGIAPTTTTTTTKRIDSSEKEKEDSSSSSLIGFARGITDRVTFFYLTDVWVSSEWRGQGLGKWLISCVQEVVGDMEHLRRCMLVIGQHQGGKEAETFYAKSMKMERLGEDVVPLHWKGPGCTF</sequence>
<dbReference type="STRING" id="215243.A0A0D2DVB7"/>
<dbReference type="Proteomes" id="UP000053342">
    <property type="component" value="Unassembled WGS sequence"/>
</dbReference>
<name>A0A0D2DVB7_9EURO</name>
<feature type="compositionally biased region" description="Basic and acidic residues" evidence="1">
    <location>
        <begin position="138"/>
        <end position="150"/>
    </location>
</feature>
<dbReference type="InterPro" id="IPR053144">
    <property type="entry name" value="Acetyltransferase_Butenolide"/>
</dbReference>
<dbReference type="PANTHER" id="PTHR43233:SF1">
    <property type="entry name" value="FAMILY N-ACETYLTRANSFERASE, PUTATIVE (AFU_ORTHOLOGUE AFUA_6G03350)-RELATED"/>
    <property type="match status" value="1"/>
</dbReference>
<evidence type="ECO:0000256" key="1">
    <source>
        <dbReference type="SAM" id="MobiDB-lite"/>
    </source>
</evidence>
<proteinExistence type="predicted"/>
<dbReference type="PROSITE" id="PS51186">
    <property type="entry name" value="GNAT"/>
    <property type="match status" value="1"/>
</dbReference>
<organism evidence="3 4">
    <name type="scientific">Exophiala oligosperma</name>
    <dbReference type="NCBI Taxonomy" id="215243"/>
    <lineage>
        <taxon>Eukaryota</taxon>
        <taxon>Fungi</taxon>
        <taxon>Dikarya</taxon>
        <taxon>Ascomycota</taxon>
        <taxon>Pezizomycotina</taxon>
        <taxon>Eurotiomycetes</taxon>
        <taxon>Chaetothyriomycetidae</taxon>
        <taxon>Chaetothyriales</taxon>
        <taxon>Herpotrichiellaceae</taxon>
        <taxon>Exophiala</taxon>
    </lineage>
</organism>
<dbReference type="SUPFAM" id="SSF55729">
    <property type="entry name" value="Acyl-CoA N-acyltransferases (Nat)"/>
    <property type="match status" value="1"/>
</dbReference>
<evidence type="ECO:0000313" key="4">
    <source>
        <dbReference type="Proteomes" id="UP000053342"/>
    </source>
</evidence>
<dbReference type="VEuPathDB" id="FungiDB:PV06_08075"/>
<dbReference type="GO" id="GO:0016747">
    <property type="term" value="F:acyltransferase activity, transferring groups other than amino-acyl groups"/>
    <property type="evidence" value="ECO:0007669"/>
    <property type="project" value="InterPro"/>
</dbReference>
<dbReference type="InterPro" id="IPR016181">
    <property type="entry name" value="Acyl_CoA_acyltransferase"/>
</dbReference>
<reference evidence="3 4" key="1">
    <citation type="submission" date="2015-01" db="EMBL/GenBank/DDBJ databases">
        <title>The Genome Sequence of Exophiala oligosperma CBS72588.</title>
        <authorList>
            <consortium name="The Broad Institute Genomics Platform"/>
            <person name="Cuomo C."/>
            <person name="de Hoog S."/>
            <person name="Gorbushina A."/>
            <person name="Stielow B."/>
            <person name="Teixiera M."/>
            <person name="Abouelleil A."/>
            <person name="Chapman S.B."/>
            <person name="Priest M."/>
            <person name="Young S.K."/>
            <person name="Wortman J."/>
            <person name="Nusbaum C."/>
            <person name="Birren B."/>
        </authorList>
    </citation>
    <scope>NUCLEOTIDE SEQUENCE [LARGE SCALE GENOMIC DNA]</scope>
    <source>
        <strain evidence="3 4">CBS 72588</strain>
    </source>
</reference>
<dbReference type="CDD" id="cd04301">
    <property type="entry name" value="NAT_SF"/>
    <property type="match status" value="1"/>
</dbReference>
<accession>A0A0D2DVB7</accession>
<dbReference type="AlphaFoldDB" id="A0A0D2DVB7"/>
<dbReference type="PANTHER" id="PTHR43233">
    <property type="entry name" value="FAMILY N-ACETYLTRANSFERASE, PUTATIVE (AFU_ORTHOLOGUE AFUA_6G03350)-RELATED"/>
    <property type="match status" value="1"/>
</dbReference>
<dbReference type="RefSeq" id="XP_016259680.1">
    <property type="nucleotide sequence ID" value="XM_016409372.1"/>
</dbReference>
<dbReference type="Pfam" id="PF00583">
    <property type="entry name" value="Acetyltransf_1"/>
    <property type="match status" value="1"/>
</dbReference>
<dbReference type="HOGENOM" id="CLU_086503_2_0_1"/>
<dbReference type="GeneID" id="27360149"/>